<comment type="caution">
    <text evidence="2">The sequence shown here is derived from an EMBL/GenBank/DDBJ whole genome shotgun (WGS) entry which is preliminary data.</text>
</comment>
<dbReference type="EMBL" id="JARK01001481">
    <property type="protein sequence ID" value="EYB96934.1"/>
    <property type="molecule type" value="Genomic_DNA"/>
</dbReference>
<keyword evidence="1" id="KW-0472">Membrane</keyword>
<keyword evidence="1" id="KW-0812">Transmembrane</keyword>
<feature type="transmembrane region" description="Helical" evidence="1">
    <location>
        <begin position="71"/>
        <end position="89"/>
    </location>
</feature>
<name>A0A016T2W6_9BILA</name>
<keyword evidence="3" id="KW-1185">Reference proteome</keyword>
<dbReference type="AlphaFoldDB" id="A0A016T2W6"/>
<evidence type="ECO:0000313" key="2">
    <source>
        <dbReference type="EMBL" id="EYB96934.1"/>
    </source>
</evidence>
<evidence type="ECO:0000256" key="1">
    <source>
        <dbReference type="SAM" id="Phobius"/>
    </source>
</evidence>
<feature type="transmembrane region" description="Helical" evidence="1">
    <location>
        <begin position="47"/>
        <end position="64"/>
    </location>
</feature>
<evidence type="ECO:0000313" key="3">
    <source>
        <dbReference type="Proteomes" id="UP000024635"/>
    </source>
</evidence>
<gene>
    <name evidence="2" type="primary">Acey_s0145.g2490</name>
    <name evidence="2" type="ORF">Y032_0145g2490</name>
</gene>
<accession>A0A016T2W6</accession>
<organism evidence="2 3">
    <name type="scientific">Ancylostoma ceylanicum</name>
    <dbReference type="NCBI Taxonomy" id="53326"/>
    <lineage>
        <taxon>Eukaryota</taxon>
        <taxon>Metazoa</taxon>
        <taxon>Ecdysozoa</taxon>
        <taxon>Nematoda</taxon>
        <taxon>Chromadorea</taxon>
        <taxon>Rhabditida</taxon>
        <taxon>Rhabditina</taxon>
        <taxon>Rhabditomorpha</taxon>
        <taxon>Strongyloidea</taxon>
        <taxon>Ancylostomatidae</taxon>
        <taxon>Ancylostomatinae</taxon>
        <taxon>Ancylostoma</taxon>
    </lineage>
</organism>
<sequence length="117" mass="13164">MLFHPLSIGDPTRYLCLTTQRACTILCILLTITQIVVYAFLPRVLRYVLIAIAALMFGVVLTSIIKLQQTLLVLSLVFTALFMVIYHPVKGSNDAAVRNVRLERFELLTRTSALIVQ</sequence>
<protein>
    <submittedName>
        <fullName evidence="2">Uncharacterized protein</fullName>
    </submittedName>
</protein>
<keyword evidence="1" id="KW-1133">Transmembrane helix</keyword>
<reference evidence="3" key="1">
    <citation type="journal article" date="2015" name="Nat. Genet.">
        <title>The genome and transcriptome of the zoonotic hookworm Ancylostoma ceylanicum identify infection-specific gene families.</title>
        <authorList>
            <person name="Schwarz E.M."/>
            <person name="Hu Y."/>
            <person name="Antoshechkin I."/>
            <person name="Miller M.M."/>
            <person name="Sternberg P.W."/>
            <person name="Aroian R.V."/>
        </authorList>
    </citation>
    <scope>NUCLEOTIDE SEQUENCE</scope>
    <source>
        <strain evidence="3">HY135</strain>
    </source>
</reference>
<dbReference type="Proteomes" id="UP000024635">
    <property type="component" value="Unassembled WGS sequence"/>
</dbReference>
<feature type="transmembrane region" description="Helical" evidence="1">
    <location>
        <begin position="21"/>
        <end position="41"/>
    </location>
</feature>
<proteinExistence type="predicted"/>
<dbReference type="OrthoDB" id="10579597at2759"/>